<keyword evidence="3" id="KW-1185">Reference proteome</keyword>
<dbReference type="Gene3D" id="3.20.20.140">
    <property type="entry name" value="Metal-dependent hydrolases"/>
    <property type="match status" value="1"/>
</dbReference>
<dbReference type="GO" id="GO:0016810">
    <property type="term" value="F:hydrolase activity, acting on carbon-nitrogen (but not peptide) bonds"/>
    <property type="evidence" value="ECO:0007669"/>
    <property type="project" value="InterPro"/>
</dbReference>
<evidence type="ECO:0000259" key="1">
    <source>
        <dbReference type="Pfam" id="PF01979"/>
    </source>
</evidence>
<accession>A0A830FE99</accession>
<dbReference type="AlphaFoldDB" id="A0A830FE99"/>
<feature type="domain" description="Amidohydrolase-related" evidence="1">
    <location>
        <begin position="59"/>
        <end position="421"/>
    </location>
</feature>
<evidence type="ECO:0000313" key="3">
    <source>
        <dbReference type="Proteomes" id="UP000607197"/>
    </source>
</evidence>
<keyword evidence="2" id="KW-0378">Hydrolase</keyword>
<dbReference type="InterPro" id="IPR050287">
    <property type="entry name" value="MTA/SAH_deaminase"/>
</dbReference>
<gene>
    <name evidence="2" type="ORF">GCM10009039_25610</name>
</gene>
<dbReference type="Pfam" id="PF01979">
    <property type="entry name" value="Amidohydro_1"/>
    <property type="match status" value="1"/>
</dbReference>
<dbReference type="Gene3D" id="2.30.40.10">
    <property type="entry name" value="Urease, subunit C, domain 1"/>
    <property type="match status" value="1"/>
</dbReference>
<reference evidence="2" key="1">
    <citation type="journal article" date="2014" name="Int. J. Syst. Evol. Microbiol.">
        <title>Complete genome sequence of Corynebacterium casei LMG S-19264T (=DSM 44701T), isolated from a smear-ripened cheese.</title>
        <authorList>
            <consortium name="US DOE Joint Genome Institute (JGI-PGF)"/>
            <person name="Walter F."/>
            <person name="Albersmeier A."/>
            <person name="Kalinowski J."/>
            <person name="Ruckert C."/>
        </authorList>
    </citation>
    <scope>NUCLEOTIDE SEQUENCE</scope>
    <source>
        <strain evidence="2">JCM 19596</strain>
    </source>
</reference>
<evidence type="ECO:0000313" key="2">
    <source>
        <dbReference type="EMBL" id="GGL66546.1"/>
    </source>
</evidence>
<dbReference type="SUPFAM" id="SSF51556">
    <property type="entry name" value="Metallo-dependent hydrolases"/>
    <property type="match status" value="1"/>
</dbReference>
<proteinExistence type="predicted"/>
<name>A0A830FE99_9EURY</name>
<dbReference type="Proteomes" id="UP000607197">
    <property type="component" value="Unassembled WGS sequence"/>
</dbReference>
<dbReference type="PANTHER" id="PTHR43794">
    <property type="entry name" value="AMINOHYDROLASE SSNA-RELATED"/>
    <property type="match status" value="1"/>
</dbReference>
<dbReference type="EMBL" id="BMPG01000003">
    <property type="protein sequence ID" value="GGL66546.1"/>
    <property type="molecule type" value="Genomic_DNA"/>
</dbReference>
<protein>
    <submittedName>
        <fullName evidence="2">TRZ/ATZ family hydrolase</fullName>
    </submittedName>
</protein>
<dbReference type="NCBIfam" id="NF006056">
    <property type="entry name" value="PRK08204.1"/>
    <property type="match status" value="1"/>
</dbReference>
<organism evidence="2 3">
    <name type="scientific">Halocalculus aciditolerans</name>
    <dbReference type="NCBI Taxonomy" id="1383812"/>
    <lineage>
        <taxon>Archaea</taxon>
        <taxon>Methanobacteriati</taxon>
        <taxon>Methanobacteriota</taxon>
        <taxon>Stenosarchaea group</taxon>
        <taxon>Halobacteria</taxon>
        <taxon>Halobacteriales</taxon>
        <taxon>Halobacteriaceae</taxon>
        <taxon>Halocalculus</taxon>
    </lineage>
</organism>
<reference evidence="2" key="2">
    <citation type="submission" date="2020-09" db="EMBL/GenBank/DDBJ databases">
        <authorList>
            <person name="Sun Q."/>
            <person name="Ohkuma M."/>
        </authorList>
    </citation>
    <scope>NUCLEOTIDE SEQUENCE</scope>
    <source>
        <strain evidence="2">JCM 19596</strain>
    </source>
</reference>
<dbReference type="InterPro" id="IPR011059">
    <property type="entry name" value="Metal-dep_hydrolase_composite"/>
</dbReference>
<dbReference type="SUPFAM" id="SSF51338">
    <property type="entry name" value="Composite domain of metallo-dependent hydrolases"/>
    <property type="match status" value="1"/>
</dbReference>
<comment type="caution">
    <text evidence="2">The sequence shown here is derived from an EMBL/GenBank/DDBJ whole genome shotgun (WGS) entry which is preliminary data.</text>
</comment>
<dbReference type="PANTHER" id="PTHR43794:SF5">
    <property type="entry name" value="CHLOROHYDROLASE FAMILY PROTEIN"/>
    <property type="match status" value="1"/>
</dbReference>
<dbReference type="InterPro" id="IPR006680">
    <property type="entry name" value="Amidohydro-rel"/>
</dbReference>
<sequence length="456" mass="49542">MVLVVMPRTIIQNGTVISLDPEIGDLEDADVLIEDGEILDVGHDLDASGAEVVDAENHIVLPGFVDSHVHMAQTQVRGIAGDWSLMGEYFDHMLGNITGLYQPEDMYLGGLFGALEKLHTGTTTALDWSYPNSLEHAERAVDALQDAGLRAVYTYGPPGDDAAKWWYESDVGLPEGLIRDVYEGQIEGDDLLSLGLGLRGPDFCTDETARADLELARDLDAIASIHMGAALWTSSTYNEEYQGFGAISDMLGPDVNIAHANNFSQEDIQHAVDEGVSFSATPEVEMQMGHGVPVTGKVLEAGGRVAWGVDVCSNISSDMGSQMRFGMQTQRMLDNEKTMEGGEEVTSLDITCRDTLKSATIEGARALGMADEIGTLTPGKRADVTMIRTDDFMTAPSHDPIETIVFQADASHIDHVLVDGEFEKRDGELLNPLVEDEFDRFVESGERLVEESGIDR</sequence>
<dbReference type="InterPro" id="IPR032466">
    <property type="entry name" value="Metal_Hydrolase"/>
</dbReference>